<evidence type="ECO:0000256" key="4">
    <source>
        <dbReference type="ARBA" id="ARBA00022884"/>
    </source>
</evidence>
<organism evidence="5 6">
    <name type="scientific">Candidatus Woesebacteria bacterium RIFCSPLOWO2_01_FULL_44_14</name>
    <dbReference type="NCBI Taxonomy" id="1802525"/>
    <lineage>
        <taxon>Bacteria</taxon>
        <taxon>Candidatus Woeseibacteriota</taxon>
    </lineage>
</organism>
<dbReference type="GO" id="GO:0000179">
    <property type="term" value="F:rRNA (adenine-N6,N6-)-dimethyltransferase activity"/>
    <property type="evidence" value="ECO:0007669"/>
    <property type="project" value="TreeGrafter"/>
</dbReference>
<dbReference type="STRING" id="1802525.A2975_00590"/>
<reference evidence="5 6" key="1">
    <citation type="journal article" date="2016" name="Nat. Commun.">
        <title>Thousands of microbial genomes shed light on interconnected biogeochemical processes in an aquifer system.</title>
        <authorList>
            <person name="Anantharaman K."/>
            <person name="Brown C.T."/>
            <person name="Hug L.A."/>
            <person name="Sharon I."/>
            <person name="Castelle C.J."/>
            <person name="Probst A.J."/>
            <person name="Thomas B.C."/>
            <person name="Singh A."/>
            <person name="Wilkins M.J."/>
            <person name="Karaoz U."/>
            <person name="Brodie E.L."/>
            <person name="Williams K.H."/>
            <person name="Hubbard S.S."/>
            <person name="Banfield J.F."/>
        </authorList>
    </citation>
    <scope>NUCLEOTIDE SEQUENCE [LARGE SCALE GENOMIC DNA]</scope>
</reference>
<dbReference type="EMBL" id="MGHL01000017">
    <property type="protein sequence ID" value="OGM68855.1"/>
    <property type="molecule type" value="Genomic_DNA"/>
</dbReference>
<dbReference type="Proteomes" id="UP000178429">
    <property type="component" value="Unassembled WGS sequence"/>
</dbReference>
<evidence type="ECO:0000313" key="5">
    <source>
        <dbReference type="EMBL" id="OGM68855.1"/>
    </source>
</evidence>
<dbReference type="AlphaFoldDB" id="A0A1F8BZS4"/>
<dbReference type="PANTHER" id="PTHR11727">
    <property type="entry name" value="DIMETHYLADENOSINE TRANSFERASE"/>
    <property type="match status" value="1"/>
</dbReference>
<dbReference type="PANTHER" id="PTHR11727:SF7">
    <property type="entry name" value="DIMETHYLADENOSINE TRANSFERASE-RELATED"/>
    <property type="match status" value="1"/>
</dbReference>
<evidence type="ECO:0000256" key="3">
    <source>
        <dbReference type="ARBA" id="ARBA00022691"/>
    </source>
</evidence>
<evidence type="ECO:0000256" key="1">
    <source>
        <dbReference type="ARBA" id="ARBA00022603"/>
    </source>
</evidence>
<gene>
    <name evidence="5" type="ORF">A2975_00590</name>
</gene>
<comment type="caution">
    <text evidence="5">The sequence shown here is derived from an EMBL/GenBank/DDBJ whole genome shotgun (WGS) entry which is preliminary data.</text>
</comment>
<evidence type="ECO:0008006" key="7">
    <source>
        <dbReference type="Google" id="ProtNLM"/>
    </source>
</evidence>
<name>A0A1F8BZS4_9BACT</name>
<accession>A0A1F8BZS4</accession>
<dbReference type="Pfam" id="PF00398">
    <property type="entry name" value="RrnaAD"/>
    <property type="match status" value="1"/>
</dbReference>
<sequence>MDIRKLLGKHKIVPDPMKDQFFLEDEGIIQKIVGFADLTRKDIVLEIGAGVGNLTAALAQKARKVVANLPYSLVELFLRQYLYQHENQLIKNSLREGIIKYEKLVHSNKVTKNEARKIISESKIAKKLLERPPDSREVYNAVDKKFT</sequence>
<keyword evidence="3" id="KW-0949">S-adenosyl-L-methionine</keyword>
<dbReference type="Gene3D" id="3.40.50.150">
    <property type="entry name" value="Vaccinia Virus protein VP39"/>
    <property type="match status" value="1"/>
</dbReference>
<dbReference type="GO" id="GO:0003723">
    <property type="term" value="F:RNA binding"/>
    <property type="evidence" value="ECO:0007669"/>
    <property type="project" value="UniProtKB-KW"/>
</dbReference>
<dbReference type="InterPro" id="IPR029063">
    <property type="entry name" value="SAM-dependent_MTases_sf"/>
</dbReference>
<dbReference type="SUPFAM" id="SSF53335">
    <property type="entry name" value="S-adenosyl-L-methionine-dependent methyltransferases"/>
    <property type="match status" value="1"/>
</dbReference>
<protein>
    <recommendedName>
        <fullName evidence="7">Ribosomal RNA adenine methylase transferase N-terminal domain-containing protein</fullName>
    </recommendedName>
</protein>
<dbReference type="InterPro" id="IPR001737">
    <property type="entry name" value="KsgA/Erm"/>
</dbReference>
<keyword evidence="4" id="KW-0694">RNA-binding</keyword>
<evidence type="ECO:0000256" key="2">
    <source>
        <dbReference type="ARBA" id="ARBA00022679"/>
    </source>
</evidence>
<evidence type="ECO:0000313" key="6">
    <source>
        <dbReference type="Proteomes" id="UP000178429"/>
    </source>
</evidence>
<keyword evidence="1" id="KW-0489">Methyltransferase</keyword>
<keyword evidence="2" id="KW-0808">Transferase</keyword>
<proteinExistence type="predicted"/>